<accession>Q5R656</accession>
<reference evidence="2" key="1">
    <citation type="submission" date="2004-11" db="EMBL/GenBank/DDBJ databases">
        <authorList>
            <consortium name="The German cDNA Consortium"/>
            <person name="Koehrer K."/>
            <person name="Beyer A."/>
            <person name="Mewes H.W."/>
            <person name="Weil B."/>
            <person name="Amid C."/>
            <person name="Osanger A."/>
            <person name="Fobo G."/>
            <person name="Han M."/>
            <person name="Wiemann S."/>
        </authorList>
    </citation>
    <scope>NUCLEOTIDE SEQUENCE</scope>
    <source>
        <tissue evidence="2">Cortex</tissue>
    </source>
</reference>
<feature type="compositionally biased region" description="Polar residues" evidence="1">
    <location>
        <begin position="17"/>
        <end position="40"/>
    </location>
</feature>
<gene>
    <name evidence="2" type="primary">DKFZp459I1724</name>
</gene>
<dbReference type="EMBL" id="CR860640">
    <property type="protein sequence ID" value="CAH92760.1"/>
    <property type="molecule type" value="mRNA"/>
</dbReference>
<proteinExistence type="evidence at transcript level"/>
<organism evidence="2">
    <name type="scientific">Pongo abelii</name>
    <name type="common">Sumatran orangutan</name>
    <name type="synonym">Pongo pygmaeus abelii</name>
    <dbReference type="NCBI Taxonomy" id="9601"/>
    <lineage>
        <taxon>Eukaryota</taxon>
        <taxon>Metazoa</taxon>
        <taxon>Chordata</taxon>
        <taxon>Craniata</taxon>
        <taxon>Vertebrata</taxon>
        <taxon>Euteleostomi</taxon>
        <taxon>Mammalia</taxon>
        <taxon>Eutheria</taxon>
        <taxon>Euarchontoglires</taxon>
        <taxon>Primates</taxon>
        <taxon>Haplorrhini</taxon>
        <taxon>Catarrhini</taxon>
        <taxon>Hominidae</taxon>
        <taxon>Pongo</taxon>
    </lineage>
</organism>
<feature type="region of interest" description="Disordered" evidence="1">
    <location>
        <begin position="1"/>
        <end position="40"/>
    </location>
</feature>
<evidence type="ECO:0000256" key="1">
    <source>
        <dbReference type="SAM" id="MobiDB-lite"/>
    </source>
</evidence>
<feature type="compositionally biased region" description="Low complexity" evidence="1">
    <location>
        <begin position="1"/>
        <end position="16"/>
    </location>
</feature>
<evidence type="ECO:0000313" key="2">
    <source>
        <dbReference type="EMBL" id="CAH92760.1"/>
    </source>
</evidence>
<dbReference type="AlphaFoldDB" id="Q5R656"/>
<name>Q5R656_PONAB</name>
<protein>
    <submittedName>
        <fullName evidence="2">Uncharacterized protein DKFZp459I1724</fullName>
    </submittedName>
</protein>
<sequence length="40" mass="4145">MKLSLGGSEMGLSSHLQSSKAGPTRIFTSNTHSSVVLQGL</sequence>